<name>A0ABV9QUK8_9GAMM</name>
<sequence length="851" mass="92940">MRTLQSAGWFGGLDNQNIDNVSGTLSIQNWLIRGAIREDDLRSGYKQRPGCDVIRPDNDPRGNIMRVLNHFYDPVHDLSLAGGYMHESKSVDWALGLRDSFAPAPVQHPVRENHFSYADARHQMWLALTDQLGTSVLPYTAAARETDAEHRLFRWATVFRSLGDVVHLLQDGAQPQHVRDDAHSPFQSPARQAYEAYTNWRVMAPGILISGYDNTYLSGFYKQNDQIRPPVPVLGNYPVPTFSTPLRFFTTRQQGEGPEAPTSNRHGLMDYTNRTFFTAGTLPQSSGDAFLQPPAPIDETQGYVRSSAPCRIGNLLADRLSNTRCVHWTRPALDTVAPGYADTLPPTASGPPFAAPPMVTESALGLVRDILGTSIEPRYAIGLEELETMGNLGVPRAIAYSAGLIDYFFRGRLTLSAPPDGLFGVLDQGTPHTVLDGVPLLDDGSNRTFGFTTIRVRARNSTGDENGRLIESATGRVVPQTMRGGRDSTGDATGMLVAIARYHRNPCYWRDLSGEYVFRFAADYTPQPPFVPSGCQWEDLRSNVPEISVSRPLYVDAGGNLPGVPAGSESTCANVGNINTGAVGNCEDDSALLEFDFADDPIPANATDLFLQVAYRGPLGDEQDGIAVGAIDLIEPQYFTSWNHTDWYLYEDQWLRPENAPDPPGAQEAAAVSLERFSVCFGQQLIGQLPLPAQLAPAEFVRIAYLTDRQTAPLGTVATFPGGPTVARAASEQLTLPRQSDREYGGIFDIRPWYYGRGTTLGMDTTLYYKVYTGSWWNYRFPQAAALLPPIGSAAGPGVPVRMTTAFAGAPAAVCQAHFPPIPAQTAGLKRRIDAPDGRRTGGIAPEAEQI</sequence>
<evidence type="ECO:0000313" key="2">
    <source>
        <dbReference type="Proteomes" id="UP001595886"/>
    </source>
</evidence>
<keyword evidence="2" id="KW-1185">Reference proteome</keyword>
<evidence type="ECO:0000313" key="1">
    <source>
        <dbReference type="EMBL" id="MFC4820501.1"/>
    </source>
</evidence>
<dbReference type="Gene3D" id="1.10.575.10">
    <property type="entry name" value="P1 Nuclease"/>
    <property type="match status" value="1"/>
</dbReference>
<accession>A0ABV9QUK8</accession>
<gene>
    <name evidence="1" type="ORF">ACFO6Q_09200</name>
</gene>
<dbReference type="EMBL" id="JBHSHD010000007">
    <property type="protein sequence ID" value="MFC4820501.1"/>
    <property type="molecule type" value="Genomic_DNA"/>
</dbReference>
<protein>
    <submittedName>
        <fullName evidence="1">Uncharacterized protein</fullName>
    </submittedName>
</protein>
<proteinExistence type="predicted"/>
<organism evidence="1 2">
    <name type="scientific">Dokdonella ginsengisoli</name>
    <dbReference type="NCBI Taxonomy" id="363846"/>
    <lineage>
        <taxon>Bacteria</taxon>
        <taxon>Pseudomonadati</taxon>
        <taxon>Pseudomonadota</taxon>
        <taxon>Gammaproteobacteria</taxon>
        <taxon>Lysobacterales</taxon>
        <taxon>Rhodanobacteraceae</taxon>
        <taxon>Dokdonella</taxon>
    </lineage>
</organism>
<dbReference type="RefSeq" id="WP_380020357.1">
    <property type="nucleotide sequence ID" value="NZ_JBHSHD010000007.1"/>
</dbReference>
<dbReference type="InterPro" id="IPR008947">
    <property type="entry name" value="PLipase_C/P1_nuclease_dom_sf"/>
</dbReference>
<comment type="caution">
    <text evidence="1">The sequence shown here is derived from an EMBL/GenBank/DDBJ whole genome shotgun (WGS) entry which is preliminary data.</text>
</comment>
<dbReference type="Proteomes" id="UP001595886">
    <property type="component" value="Unassembled WGS sequence"/>
</dbReference>
<reference evidence="2" key="1">
    <citation type="journal article" date="2019" name="Int. J. Syst. Evol. Microbiol.">
        <title>The Global Catalogue of Microorganisms (GCM) 10K type strain sequencing project: providing services to taxonomists for standard genome sequencing and annotation.</title>
        <authorList>
            <consortium name="The Broad Institute Genomics Platform"/>
            <consortium name="The Broad Institute Genome Sequencing Center for Infectious Disease"/>
            <person name="Wu L."/>
            <person name="Ma J."/>
        </authorList>
    </citation>
    <scope>NUCLEOTIDE SEQUENCE [LARGE SCALE GENOMIC DNA]</scope>
    <source>
        <strain evidence="2">CCUG 30340</strain>
    </source>
</reference>
<dbReference type="SUPFAM" id="SSF48537">
    <property type="entry name" value="Phospholipase C/P1 nuclease"/>
    <property type="match status" value="1"/>
</dbReference>